<dbReference type="Proteomes" id="UP000029989">
    <property type="component" value="Unassembled WGS sequence"/>
</dbReference>
<dbReference type="GO" id="GO:0005886">
    <property type="term" value="C:plasma membrane"/>
    <property type="evidence" value="ECO:0007669"/>
    <property type="project" value="UniProtKB-SubCell"/>
</dbReference>
<dbReference type="STRING" id="913325.N799_09525"/>
<keyword evidence="5 6" id="KW-0472">Membrane</keyword>
<evidence type="ECO:0000256" key="6">
    <source>
        <dbReference type="RuleBase" id="RU363076"/>
    </source>
</evidence>
<dbReference type="InterPro" id="IPR045214">
    <property type="entry name" value="Surf1/Surf4"/>
</dbReference>
<keyword evidence="6" id="KW-1003">Cell membrane</keyword>
<dbReference type="Pfam" id="PF02104">
    <property type="entry name" value="SURF1"/>
    <property type="match status" value="1"/>
</dbReference>
<sequence length="246" mass="26788">MSRGATLVLGWSLAVAAMVLFAGLGRWQSQRAVEKQAMLDAAAQVLTTREVHPLAAAHDPARIDRYDWAVGTGTFDPRAPLLLDNQQRDGRVGVRAYRIFVPGDAGPLLVDLGWLPLPPSRELPPVPRPEGRLELRGLLAAPPSSGIRIGRGLLQVDEGWLLTRVDMDAIAEATGLSAPLAPRVLRLDPAMPLGYERDLELLANTLPPDKHRGYAVQWYGLALTVLATALILTFRRRRSTPGGPRE</sequence>
<evidence type="ECO:0000256" key="5">
    <source>
        <dbReference type="ARBA" id="ARBA00023136"/>
    </source>
</evidence>
<evidence type="ECO:0000313" key="8">
    <source>
        <dbReference type="Proteomes" id="UP000029989"/>
    </source>
</evidence>
<comment type="caution">
    <text evidence="6">Lacks conserved residue(s) required for the propagation of feature annotation.</text>
</comment>
<dbReference type="OrthoDB" id="9789940at2"/>
<comment type="subcellular location">
    <subcellularLocation>
        <location evidence="6">Cell membrane</location>
        <topology evidence="6">Multi-pass membrane protein</topology>
    </subcellularLocation>
    <subcellularLocation>
        <location evidence="1">Membrane</location>
    </subcellularLocation>
</comment>
<reference evidence="7 8" key="1">
    <citation type="journal article" date="2015" name="Stand. Genomic Sci.">
        <title>Genomic information of the arsenic-resistant bacterium Lysobacter arseniciresistens type strain ZS79(T) and comparison of Lysobacter draft genomes.</title>
        <authorList>
            <person name="Liu L."/>
            <person name="Zhang S."/>
            <person name="Luo M."/>
            <person name="Wang G."/>
        </authorList>
    </citation>
    <scope>NUCLEOTIDE SEQUENCE [LARGE SCALE GENOMIC DNA]</scope>
    <source>
        <strain evidence="7 8">ZS79</strain>
    </source>
</reference>
<dbReference type="AlphaFoldDB" id="A0A0A0EWG1"/>
<feature type="transmembrane region" description="Helical" evidence="6">
    <location>
        <begin position="216"/>
        <end position="234"/>
    </location>
</feature>
<evidence type="ECO:0000256" key="2">
    <source>
        <dbReference type="ARBA" id="ARBA00007165"/>
    </source>
</evidence>
<accession>A0A0A0EWG1</accession>
<organism evidence="7 8">
    <name type="scientific">Lysobacter arseniciresistens ZS79</name>
    <dbReference type="NCBI Taxonomy" id="913325"/>
    <lineage>
        <taxon>Bacteria</taxon>
        <taxon>Pseudomonadati</taxon>
        <taxon>Pseudomonadota</taxon>
        <taxon>Gammaproteobacteria</taxon>
        <taxon>Lysobacterales</taxon>
        <taxon>Lysobacteraceae</taxon>
        <taxon>Novilysobacter</taxon>
    </lineage>
</organism>
<evidence type="ECO:0000256" key="1">
    <source>
        <dbReference type="ARBA" id="ARBA00004370"/>
    </source>
</evidence>
<dbReference type="PANTHER" id="PTHR23427">
    <property type="entry name" value="SURFEIT LOCUS PROTEIN"/>
    <property type="match status" value="1"/>
</dbReference>
<dbReference type="InterPro" id="IPR002994">
    <property type="entry name" value="Surf1/Shy1"/>
</dbReference>
<comment type="similarity">
    <text evidence="2 6">Belongs to the SURF1 family.</text>
</comment>
<dbReference type="CDD" id="cd06662">
    <property type="entry name" value="SURF1"/>
    <property type="match status" value="1"/>
</dbReference>
<proteinExistence type="inferred from homology"/>
<protein>
    <recommendedName>
        <fullName evidence="6">SURF1-like protein</fullName>
    </recommendedName>
</protein>
<evidence type="ECO:0000256" key="4">
    <source>
        <dbReference type="ARBA" id="ARBA00022989"/>
    </source>
</evidence>
<dbReference type="RefSeq" id="WP_036212492.1">
    <property type="nucleotide sequence ID" value="NZ_AVPT01000027.1"/>
</dbReference>
<gene>
    <name evidence="7" type="ORF">N799_09525</name>
</gene>
<dbReference type="PROSITE" id="PS50895">
    <property type="entry name" value="SURF1"/>
    <property type="match status" value="1"/>
</dbReference>
<keyword evidence="3 6" id="KW-0812">Transmembrane</keyword>
<evidence type="ECO:0000256" key="3">
    <source>
        <dbReference type="ARBA" id="ARBA00022692"/>
    </source>
</evidence>
<dbReference type="EMBL" id="AVPT01000027">
    <property type="protein sequence ID" value="KGM54383.1"/>
    <property type="molecule type" value="Genomic_DNA"/>
</dbReference>
<evidence type="ECO:0000313" key="7">
    <source>
        <dbReference type="EMBL" id="KGM54383.1"/>
    </source>
</evidence>
<name>A0A0A0EWG1_9GAMM</name>
<keyword evidence="4 6" id="KW-1133">Transmembrane helix</keyword>
<dbReference type="eggNOG" id="COG3346">
    <property type="taxonomic scope" value="Bacteria"/>
</dbReference>
<keyword evidence="8" id="KW-1185">Reference proteome</keyword>
<dbReference type="PANTHER" id="PTHR23427:SF2">
    <property type="entry name" value="SURFEIT LOCUS PROTEIN 1"/>
    <property type="match status" value="1"/>
</dbReference>
<comment type="caution">
    <text evidence="7">The sequence shown here is derived from an EMBL/GenBank/DDBJ whole genome shotgun (WGS) entry which is preliminary data.</text>
</comment>